<sequence length="617" mass="70073">MTYGNKIPEEIIDAVRKHYDIVETVGKYVHLTKHGKYMKGLCPFHSEKTPSFTVTPELQIYHCYGCGKGGNVIRFYEEMEGYSFPEAVRLLALDAGMPITWGSPEGSKATPHDADRAKIIEAHELTIKLYHHVLNNTKQGQAAKQYLRERNLSDKLIDHFMLGYAPEEWDLLARFLTNRGFDLALMEKGGLLSAKADGSGYVDRFRNRIMFPIWDRDGKASAFAGRIIGEGQPKYLNTSETMLFTKSRTLYNLHNARPAIRKSKQVVLFEGYMDVIKSWSAGVKNGIATMGTALTEEHCAILKRQAEEVIICYDGDDAGQAAAHKSIPMLEGAGLKVSVAMLPKGKDPDDYISEYGPEAFLRDTMDQPVSVTKFKLIYSRKNHILLKEEGRKNYLLEAVQIVAELDSSTEREVYLKEISREFDISLDALKQDCHQIRLELQKKKPQGDNNDNSWNNGRNEKPRKSGPPTLMPAYTHAERRLLHVMMRDREVAQAVHERLGDAFNVEDHAALAAYLYAYFAQGYDPDASRFIATLLDDRLERTAASILMMDSDFPFDDTTMNAYIQDILKVPQYLDIDRKKEEMVRAERTGDFLAAAQIASEIITLERQLKGRQEDRF</sequence>
<feature type="region of interest" description="Disordered" evidence="15">
    <location>
        <begin position="439"/>
        <end position="471"/>
    </location>
</feature>
<comment type="function">
    <text evidence="12 13">RNA polymerase that catalyzes the synthesis of short RNA molecules used as primers for DNA polymerase during DNA replication.</text>
</comment>
<dbReference type="CDD" id="cd03364">
    <property type="entry name" value="TOPRIM_DnaG_primases"/>
    <property type="match status" value="1"/>
</dbReference>
<dbReference type="GO" id="GO:0000428">
    <property type="term" value="C:DNA-directed RNA polymerase complex"/>
    <property type="evidence" value="ECO:0007669"/>
    <property type="project" value="UniProtKB-KW"/>
</dbReference>
<evidence type="ECO:0000256" key="11">
    <source>
        <dbReference type="ARBA" id="ARBA00023163"/>
    </source>
</evidence>
<dbReference type="PANTHER" id="PTHR30313:SF2">
    <property type="entry name" value="DNA PRIMASE"/>
    <property type="match status" value="1"/>
</dbReference>
<dbReference type="GO" id="GO:1990077">
    <property type="term" value="C:primosome complex"/>
    <property type="evidence" value="ECO:0007669"/>
    <property type="project" value="UniProtKB-KW"/>
</dbReference>
<dbReference type="EC" id="2.7.7.101" evidence="12"/>
<dbReference type="InterPro" id="IPR013264">
    <property type="entry name" value="DNAG_N"/>
</dbReference>
<dbReference type="Pfam" id="PF01807">
    <property type="entry name" value="Zn_ribbon_DnaG"/>
    <property type="match status" value="1"/>
</dbReference>
<dbReference type="SUPFAM" id="SSF56731">
    <property type="entry name" value="DNA primase core"/>
    <property type="match status" value="1"/>
</dbReference>
<dbReference type="InterPro" id="IPR030846">
    <property type="entry name" value="DnaG_bac"/>
</dbReference>
<dbReference type="InterPro" id="IPR037068">
    <property type="entry name" value="DNA_primase_core_N_sf"/>
</dbReference>
<dbReference type="InterPro" id="IPR002694">
    <property type="entry name" value="Znf_CHC2"/>
</dbReference>
<dbReference type="GO" id="GO:0006269">
    <property type="term" value="P:DNA replication, synthesis of primer"/>
    <property type="evidence" value="ECO:0007669"/>
    <property type="project" value="UniProtKB-UniRule"/>
</dbReference>
<dbReference type="RefSeq" id="WP_183559789.1">
    <property type="nucleotide sequence ID" value="NZ_CBCSLB010000036.1"/>
</dbReference>
<evidence type="ECO:0000256" key="5">
    <source>
        <dbReference type="ARBA" id="ARBA00022705"/>
    </source>
</evidence>
<evidence type="ECO:0000256" key="15">
    <source>
        <dbReference type="SAM" id="MobiDB-lite"/>
    </source>
</evidence>
<dbReference type="GO" id="GO:0008270">
    <property type="term" value="F:zinc ion binding"/>
    <property type="evidence" value="ECO:0007669"/>
    <property type="project" value="UniProtKB-UniRule"/>
</dbReference>
<comment type="catalytic activity">
    <reaction evidence="12">
        <text>ssDNA + n NTP = ssDNA/pppN(pN)n-1 hybrid + (n-1) diphosphate.</text>
        <dbReference type="EC" id="2.7.7.101"/>
    </reaction>
</comment>
<keyword evidence="3 12" id="KW-0808">Transferase</keyword>
<dbReference type="GO" id="GO:0005737">
    <property type="term" value="C:cytoplasm"/>
    <property type="evidence" value="ECO:0007669"/>
    <property type="project" value="TreeGrafter"/>
</dbReference>
<evidence type="ECO:0000256" key="12">
    <source>
        <dbReference type="HAMAP-Rule" id="MF_00974"/>
    </source>
</evidence>
<dbReference type="NCBIfam" id="TIGR01391">
    <property type="entry name" value="dnaG"/>
    <property type="match status" value="1"/>
</dbReference>
<dbReference type="Gene3D" id="3.40.1360.10">
    <property type="match status" value="1"/>
</dbReference>
<dbReference type="Pfam" id="PF10410">
    <property type="entry name" value="DnaB_bind"/>
    <property type="match status" value="1"/>
</dbReference>
<dbReference type="Pfam" id="PF08275">
    <property type="entry name" value="DNAG_N"/>
    <property type="match status" value="1"/>
</dbReference>
<keyword evidence="11 12" id="KW-0804">Transcription</keyword>
<keyword evidence="5 12" id="KW-0235">DNA replication</keyword>
<gene>
    <name evidence="12" type="primary">dnaG</name>
    <name evidence="17" type="ORF">FHS16_001146</name>
</gene>
<dbReference type="PIRSF" id="PIRSF002811">
    <property type="entry name" value="DnaG"/>
    <property type="match status" value="1"/>
</dbReference>
<comment type="cofactor">
    <cofactor evidence="12 13 14">
        <name>Zn(2+)</name>
        <dbReference type="ChEBI" id="CHEBI:29105"/>
    </cofactor>
    <text evidence="12 13 14">Binds 1 zinc ion per monomer.</text>
</comment>
<dbReference type="PROSITE" id="PS50880">
    <property type="entry name" value="TOPRIM"/>
    <property type="match status" value="1"/>
</dbReference>
<dbReference type="InterPro" id="IPR050219">
    <property type="entry name" value="DnaG_primase"/>
</dbReference>
<keyword evidence="10 12" id="KW-0238">DNA-binding</keyword>
<evidence type="ECO:0000313" key="17">
    <source>
        <dbReference type="EMBL" id="MBB3151103.1"/>
    </source>
</evidence>
<dbReference type="Gene3D" id="1.10.860.10">
    <property type="entry name" value="DNAb Helicase, Chain A"/>
    <property type="match status" value="1"/>
</dbReference>
<keyword evidence="18" id="KW-1185">Reference proteome</keyword>
<dbReference type="InterPro" id="IPR036977">
    <property type="entry name" value="DNA_primase_Znf_CHC2"/>
</dbReference>
<dbReference type="HAMAP" id="MF_00974">
    <property type="entry name" value="DNA_primase_DnaG"/>
    <property type="match status" value="1"/>
</dbReference>
<comment type="domain">
    <text evidence="12">Contains an N-terminal zinc-binding domain, a central core domain that contains the primase activity, and a C-terminal DnaB-binding domain.</text>
</comment>
<evidence type="ECO:0000256" key="13">
    <source>
        <dbReference type="PIRNR" id="PIRNR002811"/>
    </source>
</evidence>
<evidence type="ECO:0000256" key="10">
    <source>
        <dbReference type="ARBA" id="ARBA00023125"/>
    </source>
</evidence>
<keyword evidence="6 12" id="KW-0479">Metal-binding</keyword>
<dbReference type="InterPro" id="IPR016136">
    <property type="entry name" value="DNA_helicase_N/primase_C"/>
</dbReference>
<dbReference type="GO" id="GO:0003899">
    <property type="term" value="F:DNA-directed RNA polymerase activity"/>
    <property type="evidence" value="ECO:0007669"/>
    <property type="project" value="UniProtKB-UniRule"/>
</dbReference>
<dbReference type="InterPro" id="IPR006171">
    <property type="entry name" value="TOPRIM_dom"/>
</dbReference>
<dbReference type="Gene3D" id="6.10.140.360">
    <property type="match status" value="1"/>
</dbReference>
<proteinExistence type="inferred from homology"/>
<evidence type="ECO:0000256" key="3">
    <source>
        <dbReference type="ARBA" id="ARBA00022679"/>
    </source>
</evidence>
<evidence type="ECO:0000256" key="14">
    <source>
        <dbReference type="PIRSR" id="PIRSR002811-1"/>
    </source>
</evidence>
<reference evidence="17 18" key="1">
    <citation type="submission" date="2020-08" db="EMBL/GenBank/DDBJ databases">
        <title>Genomic Encyclopedia of Type Strains, Phase III (KMG-III): the genomes of soil and plant-associated and newly described type strains.</title>
        <authorList>
            <person name="Whitman W."/>
        </authorList>
    </citation>
    <scope>NUCLEOTIDE SEQUENCE [LARGE SCALE GENOMIC DNA]</scope>
    <source>
        <strain evidence="17 18">CECT 8234</strain>
    </source>
</reference>
<keyword evidence="2 12" id="KW-0639">Primosome</keyword>
<organism evidence="17 18">
    <name type="scientific">Paenibacillus endophyticus</name>
    <dbReference type="NCBI Taxonomy" id="1294268"/>
    <lineage>
        <taxon>Bacteria</taxon>
        <taxon>Bacillati</taxon>
        <taxon>Bacillota</taxon>
        <taxon>Bacilli</taxon>
        <taxon>Bacillales</taxon>
        <taxon>Paenibacillaceae</taxon>
        <taxon>Paenibacillus</taxon>
    </lineage>
</organism>
<evidence type="ECO:0000259" key="16">
    <source>
        <dbReference type="PROSITE" id="PS50880"/>
    </source>
</evidence>
<evidence type="ECO:0000256" key="1">
    <source>
        <dbReference type="ARBA" id="ARBA00022478"/>
    </source>
</evidence>
<accession>A0A7W5G996</accession>
<dbReference type="SMART" id="SM00493">
    <property type="entry name" value="TOPRIM"/>
    <property type="match status" value="1"/>
</dbReference>
<dbReference type="InterPro" id="IPR034151">
    <property type="entry name" value="TOPRIM_DnaG_bac"/>
</dbReference>
<evidence type="ECO:0000256" key="4">
    <source>
        <dbReference type="ARBA" id="ARBA00022695"/>
    </source>
</evidence>
<evidence type="ECO:0000256" key="9">
    <source>
        <dbReference type="ARBA" id="ARBA00022842"/>
    </source>
</evidence>
<comment type="caution">
    <text evidence="17">The sequence shown here is derived from an EMBL/GenBank/DDBJ whole genome shotgun (WGS) entry which is preliminary data.</text>
</comment>
<evidence type="ECO:0000256" key="6">
    <source>
        <dbReference type="ARBA" id="ARBA00022723"/>
    </source>
</evidence>
<dbReference type="FunFam" id="3.90.580.10:FF:000001">
    <property type="entry name" value="DNA primase"/>
    <property type="match status" value="1"/>
</dbReference>
<keyword evidence="1 12" id="KW-0240">DNA-directed RNA polymerase</keyword>
<dbReference type="EMBL" id="JACHXW010000003">
    <property type="protein sequence ID" value="MBB3151103.1"/>
    <property type="molecule type" value="Genomic_DNA"/>
</dbReference>
<comment type="similarity">
    <text evidence="12 13">Belongs to the DnaG primase family.</text>
</comment>
<dbReference type="Gene3D" id="3.90.580.10">
    <property type="entry name" value="Zinc finger, CHC2-type domain"/>
    <property type="match status" value="1"/>
</dbReference>
<keyword evidence="4 12" id="KW-0548">Nucleotidyltransferase</keyword>
<keyword evidence="7 12" id="KW-0863">Zinc-finger</keyword>
<dbReference type="InterPro" id="IPR019475">
    <property type="entry name" value="DNA_primase_DnaB-bd"/>
</dbReference>
<dbReference type="SMART" id="SM00400">
    <property type="entry name" value="ZnF_CHCC"/>
    <property type="match status" value="1"/>
</dbReference>
<dbReference type="Gene3D" id="3.90.980.10">
    <property type="entry name" value="DNA primase, catalytic core, N-terminal domain"/>
    <property type="match status" value="1"/>
</dbReference>
<dbReference type="AlphaFoldDB" id="A0A7W5G996"/>
<dbReference type="PANTHER" id="PTHR30313">
    <property type="entry name" value="DNA PRIMASE"/>
    <property type="match status" value="1"/>
</dbReference>
<comment type="subunit">
    <text evidence="12">Monomer. Interacts with DnaB.</text>
</comment>
<evidence type="ECO:0000256" key="8">
    <source>
        <dbReference type="ARBA" id="ARBA00022833"/>
    </source>
</evidence>
<dbReference type="SUPFAM" id="SSF57783">
    <property type="entry name" value="Zinc beta-ribbon"/>
    <property type="match status" value="1"/>
</dbReference>
<feature type="zinc finger region" description="CHC2-type" evidence="12 14">
    <location>
        <begin position="42"/>
        <end position="66"/>
    </location>
</feature>
<evidence type="ECO:0000256" key="2">
    <source>
        <dbReference type="ARBA" id="ARBA00022515"/>
    </source>
</evidence>
<protein>
    <recommendedName>
        <fullName evidence="12 13">DNA primase</fullName>
        <ecNumber evidence="12">2.7.7.101</ecNumber>
    </recommendedName>
</protein>
<evidence type="ECO:0000313" key="18">
    <source>
        <dbReference type="Proteomes" id="UP000518605"/>
    </source>
</evidence>
<dbReference type="GO" id="GO:0003677">
    <property type="term" value="F:DNA binding"/>
    <property type="evidence" value="ECO:0007669"/>
    <property type="project" value="UniProtKB-KW"/>
</dbReference>
<feature type="compositionally biased region" description="Low complexity" evidence="15">
    <location>
        <begin position="447"/>
        <end position="457"/>
    </location>
</feature>
<feature type="domain" description="Toprim" evidence="16">
    <location>
        <begin position="264"/>
        <end position="345"/>
    </location>
</feature>
<name>A0A7W5G996_9BACL</name>
<dbReference type="Pfam" id="PF13155">
    <property type="entry name" value="Toprim_2"/>
    <property type="match status" value="1"/>
</dbReference>
<keyword evidence="9" id="KW-0460">Magnesium</keyword>
<dbReference type="Proteomes" id="UP000518605">
    <property type="component" value="Unassembled WGS sequence"/>
</dbReference>
<dbReference type="InterPro" id="IPR006295">
    <property type="entry name" value="DNA_primase_DnaG"/>
</dbReference>
<keyword evidence="8 12" id="KW-0862">Zinc</keyword>
<evidence type="ECO:0000256" key="7">
    <source>
        <dbReference type="ARBA" id="ARBA00022771"/>
    </source>
</evidence>